<keyword evidence="3" id="KW-1185">Reference proteome</keyword>
<feature type="compositionally biased region" description="Basic and acidic residues" evidence="1">
    <location>
        <begin position="47"/>
        <end position="59"/>
    </location>
</feature>
<feature type="region of interest" description="Disordered" evidence="1">
    <location>
        <begin position="47"/>
        <end position="69"/>
    </location>
</feature>
<dbReference type="GeneID" id="9926656"/>
<dbReference type="InterPro" id="IPR020367">
    <property type="entry name" value="Host_transcript_inhib_Alc"/>
</dbReference>
<evidence type="ECO:0000256" key="1">
    <source>
        <dbReference type="SAM" id="MobiDB-lite"/>
    </source>
</evidence>
<sequence>MNHTAQSLTQEVLTKMFGDSSDWYSVLKNGKRVGSFADLRKAVLDKQERDRKKAKRAEEQSTLNKHNTKRSIEDTKRFFESSIKNGKVFINRTQPNIHINDCKCYIVCGPTNKIRLGIMHHTKSFDEMQNEAGIKGLPNMSKNHILFDNIDLDEAKALIDLLCGK</sequence>
<dbReference type="GO" id="GO:0039653">
    <property type="term" value="P:symbiont-mediated suppression of host transcription"/>
    <property type="evidence" value="ECO:0007669"/>
    <property type="project" value="InterPro"/>
</dbReference>
<reference evidence="2 3" key="1">
    <citation type="journal article" date="2010" name="Virol. J.">
        <title>Genomes of the T4-related bacteriophages as windows on microbial genome evolution.</title>
        <authorList>
            <person name="Petrov V.M."/>
            <person name="Ratnayaka S."/>
            <person name="Nolan J.M."/>
            <person name="Miller E.S."/>
            <person name="Karam J.D."/>
        </authorList>
    </citation>
    <scope>NUCLEOTIDE SEQUENCE [LARGE SCALE GENOMIC DNA]</scope>
</reference>
<dbReference type="Proteomes" id="UP000008731">
    <property type="component" value="Segment"/>
</dbReference>
<protein>
    <submittedName>
        <fullName evidence="2">Alc inhibitor of host transcription</fullName>
    </submittedName>
</protein>
<proteinExistence type="predicted"/>
<evidence type="ECO:0000313" key="2">
    <source>
        <dbReference type="EMBL" id="ADG60122.1"/>
    </source>
</evidence>
<accession>E5EQ06</accession>
<gene>
    <name evidence="2" type="primary">alc</name>
    <name evidence="2" type="ORF">Acj9p222</name>
</gene>
<dbReference type="EMBL" id="HM004124">
    <property type="protein sequence ID" value="ADG60122.1"/>
    <property type="molecule type" value="Genomic_DNA"/>
</dbReference>
<evidence type="ECO:0000313" key="3">
    <source>
        <dbReference type="Proteomes" id="UP000008731"/>
    </source>
</evidence>
<organism evidence="2 3">
    <name type="scientific">Acinetobacter phage Acj9</name>
    <dbReference type="NCBI Taxonomy" id="760939"/>
    <lineage>
        <taxon>Viruses</taxon>
        <taxon>Duplodnaviria</taxon>
        <taxon>Heunggongvirae</taxon>
        <taxon>Uroviricota</taxon>
        <taxon>Caudoviricetes</taxon>
        <taxon>Pantevenvirales</taxon>
        <taxon>Straboviridae</taxon>
        <taxon>Twarogvirinae</taxon>
        <taxon>Acajnonavirus</taxon>
        <taxon>Acajnonavirus acj9</taxon>
    </lineage>
</organism>
<dbReference type="RefSeq" id="YP_004010359.1">
    <property type="nucleotide sequence ID" value="NC_014663.1"/>
</dbReference>
<dbReference type="OrthoDB" id="10366at10239"/>
<name>E5EQ06_9CAUD</name>
<dbReference type="Pfam" id="PF17527">
    <property type="entry name" value="ALC"/>
    <property type="match status" value="1"/>
</dbReference>
<dbReference type="KEGG" id="vg:9926656"/>